<evidence type="ECO:0000256" key="9">
    <source>
        <dbReference type="PROSITE-ProRule" id="PRU00555"/>
    </source>
</evidence>
<dbReference type="InterPro" id="IPR002642">
    <property type="entry name" value="LysoPLipase_cat_dom"/>
</dbReference>
<evidence type="ECO:0000256" key="10">
    <source>
        <dbReference type="RuleBase" id="RU362103"/>
    </source>
</evidence>
<keyword evidence="3 10" id="KW-0732">Signal</keyword>
<evidence type="ECO:0000259" key="11">
    <source>
        <dbReference type="PROSITE" id="PS51210"/>
    </source>
</evidence>
<dbReference type="OrthoDB" id="4084751at2759"/>
<dbReference type="GO" id="GO:0004623">
    <property type="term" value="F:phospholipase A2 activity"/>
    <property type="evidence" value="ECO:0007669"/>
    <property type="project" value="TreeGrafter"/>
</dbReference>
<dbReference type="GO" id="GO:0046475">
    <property type="term" value="P:glycerophospholipid catabolic process"/>
    <property type="evidence" value="ECO:0007669"/>
    <property type="project" value="TreeGrafter"/>
</dbReference>
<dbReference type="PROSITE" id="PS51210">
    <property type="entry name" value="PLA2C"/>
    <property type="match status" value="1"/>
</dbReference>
<evidence type="ECO:0000256" key="6">
    <source>
        <dbReference type="ARBA" id="ARBA00023098"/>
    </source>
</evidence>
<feature type="domain" description="PLA2c" evidence="11">
    <location>
        <begin position="30"/>
        <end position="598"/>
    </location>
</feature>
<evidence type="ECO:0000256" key="5">
    <source>
        <dbReference type="ARBA" id="ARBA00022963"/>
    </source>
</evidence>
<dbReference type="GO" id="GO:0005576">
    <property type="term" value="C:extracellular region"/>
    <property type="evidence" value="ECO:0007669"/>
    <property type="project" value="TreeGrafter"/>
</dbReference>
<dbReference type="PANTHER" id="PTHR10728">
    <property type="entry name" value="CYTOSOLIC PHOSPHOLIPASE A2"/>
    <property type="match status" value="1"/>
</dbReference>
<dbReference type="AlphaFoldDB" id="A0A367XMB6"/>
<dbReference type="PANTHER" id="PTHR10728:SF33">
    <property type="entry name" value="LYSOPHOSPHOLIPASE 1-RELATED"/>
    <property type="match status" value="1"/>
</dbReference>
<comment type="catalytic activity">
    <reaction evidence="10">
        <text>a 1-acyl-sn-glycero-3-phosphocholine + H2O = sn-glycerol 3-phosphocholine + a fatty acid + H(+)</text>
        <dbReference type="Rhea" id="RHEA:15177"/>
        <dbReference type="ChEBI" id="CHEBI:15377"/>
        <dbReference type="ChEBI" id="CHEBI:15378"/>
        <dbReference type="ChEBI" id="CHEBI:16870"/>
        <dbReference type="ChEBI" id="CHEBI:28868"/>
        <dbReference type="ChEBI" id="CHEBI:58168"/>
        <dbReference type="EC" id="3.1.1.5"/>
    </reaction>
</comment>
<dbReference type="FunFam" id="3.40.1090.10:FF:000010">
    <property type="entry name" value="Lysophospholipase"/>
    <property type="match status" value="1"/>
</dbReference>
<dbReference type="STRING" id="5486.A0A367XMB6"/>
<dbReference type="SMART" id="SM00022">
    <property type="entry name" value="PLAc"/>
    <property type="match status" value="1"/>
</dbReference>
<dbReference type="GO" id="GO:0005886">
    <property type="term" value="C:plasma membrane"/>
    <property type="evidence" value="ECO:0007669"/>
    <property type="project" value="TreeGrafter"/>
</dbReference>
<dbReference type="EMBL" id="QLNQ01000030">
    <property type="protein sequence ID" value="RCK54797.1"/>
    <property type="molecule type" value="Genomic_DNA"/>
</dbReference>
<dbReference type="InterPro" id="IPR016035">
    <property type="entry name" value="Acyl_Trfase/lysoPLipase"/>
</dbReference>
<comment type="function">
    <text evidence="8">Catalyzes the release of fatty acids from lysophospholipids. Phospholipase B may well contribute to pathogenicity by abetting the fungus in damaging and traversing host cell membranes, processes which likely increase the rapidity of disseminated infection.</text>
</comment>
<feature type="chain" id="PRO_5016483439" description="Lysophospholipase" evidence="10">
    <location>
        <begin position="18"/>
        <end position="642"/>
    </location>
</feature>
<keyword evidence="4 9" id="KW-0378">Hydrolase</keyword>
<gene>
    <name evidence="12" type="primary">PLB2_1</name>
    <name evidence="12" type="ORF">Cantr_03724</name>
</gene>
<keyword evidence="7" id="KW-0325">Glycoprotein</keyword>
<keyword evidence="5 9" id="KW-0442">Lipid degradation</keyword>
<evidence type="ECO:0000313" key="12">
    <source>
        <dbReference type="EMBL" id="RCK54797.1"/>
    </source>
</evidence>
<dbReference type="GO" id="GO:0004622">
    <property type="term" value="F:phosphatidylcholine lysophospholipase activity"/>
    <property type="evidence" value="ECO:0007669"/>
    <property type="project" value="UniProtKB-EC"/>
</dbReference>
<comment type="caution">
    <text evidence="12">The sequence shown here is derived from an EMBL/GenBank/DDBJ whole genome shotgun (WGS) entry which is preliminary data.</text>
</comment>
<comment type="similarity">
    <text evidence="1 10">Belongs to the lysophospholipase family.</text>
</comment>
<dbReference type="GO" id="GO:0005783">
    <property type="term" value="C:endoplasmic reticulum"/>
    <property type="evidence" value="ECO:0007669"/>
    <property type="project" value="TreeGrafter"/>
</dbReference>
<protein>
    <recommendedName>
        <fullName evidence="2 10">Lysophospholipase</fullName>
        <ecNumber evidence="2 10">3.1.1.5</ecNumber>
    </recommendedName>
</protein>
<dbReference type="Gene3D" id="3.40.1090.10">
    <property type="entry name" value="Cytosolic phospholipase A2 catalytic domain"/>
    <property type="match status" value="1"/>
</dbReference>
<evidence type="ECO:0000256" key="4">
    <source>
        <dbReference type="ARBA" id="ARBA00022801"/>
    </source>
</evidence>
<feature type="signal peptide" evidence="10">
    <location>
        <begin position="1"/>
        <end position="17"/>
    </location>
</feature>
<evidence type="ECO:0000256" key="8">
    <source>
        <dbReference type="ARBA" id="ARBA00059407"/>
    </source>
</evidence>
<dbReference type="EC" id="3.1.1.5" evidence="2 10"/>
<evidence type="ECO:0000256" key="7">
    <source>
        <dbReference type="ARBA" id="ARBA00023180"/>
    </source>
</evidence>
<dbReference type="Proteomes" id="UP000253472">
    <property type="component" value="Unassembled WGS sequence"/>
</dbReference>
<reference evidence="12 13" key="1">
    <citation type="submission" date="2018-06" db="EMBL/GenBank/DDBJ databases">
        <title>Whole genome sequencing of Candida tropicalis (genome annotated by CSBL at Korea University).</title>
        <authorList>
            <person name="Ahn J."/>
        </authorList>
    </citation>
    <scope>NUCLEOTIDE SEQUENCE [LARGE SCALE GENOMIC DNA]</scope>
    <source>
        <strain evidence="12 13">ATCC 20962</strain>
    </source>
</reference>
<dbReference type="SUPFAM" id="SSF52151">
    <property type="entry name" value="FabD/lysophospholipase-like"/>
    <property type="match status" value="1"/>
</dbReference>
<organism evidence="12 13">
    <name type="scientific">Candida viswanathii</name>
    <dbReference type="NCBI Taxonomy" id="5486"/>
    <lineage>
        <taxon>Eukaryota</taxon>
        <taxon>Fungi</taxon>
        <taxon>Dikarya</taxon>
        <taxon>Ascomycota</taxon>
        <taxon>Saccharomycotina</taxon>
        <taxon>Pichiomycetes</taxon>
        <taxon>Debaryomycetaceae</taxon>
        <taxon>Candida/Lodderomyces clade</taxon>
        <taxon>Candida</taxon>
    </lineage>
</organism>
<evidence type="ECO:0000313" key="13">
    <source>
        <dbReference type="Proteomes" id="UP000253472"/>
    </source>
</evidence>
<accession>A0A367XMB6</accession>
<keyword evidence="6 9" id="KW-0443">Lipid metabolism</keyword>
<dbReference type="GO" id="GO:0005829">
    <property type="term" value="C:cytosol"/>
    <property type="evidence" value="ECO:0007669"/>
    <property type="project" value="TreeGrafter"/>
</dbReference>
<proteinExistence type="inferred from homology"/>
<evidence type="ECO:0000256" key="1">
    <source>
        <dbReference type="ARBA" id="ARBA00008780"/>
    </source>
</evidence>
<evidence type="ECO:0000256" key="3">
    <source>
        <dbReference type="ARBA" id="ARBA00022729"/>
    </source>
</evidence>
<name>A0A367XMB6_9ASCO</name>
<keyword evidence="13" id="KW-1185">Reference proteome</keyword>
<evidence type="ECO:0000256" key="2">
    <source>
        <dbReference type="ARBA" id="ARBA00013274"/>
    </source>
</evidence>
<sequence>MRSLIYTIIFSISSTLASSPTNRYAPGPVSCPALSTNDSFIREATTISDLEQDWIAQRQLKTNDALLRFLDSANMSDFDPDEFFNDDEYQGVNLGLAFAGGSYRAMLSAAGALMALDERNSFDTPLGGVLQSANYIAGLSGSSWLLGSLAMQNFSTVEEIVFEDPYDVWNLTETRQLVNQTNLWEIIFPVLVNNVRGALSFMNYWDNDDNGIKYDLEEKMAAGFETSLTDAWSRGLAHQLFPRDDNNYGSSATWSDIRNSTAFANHDMPFVSVTALGRRPGTVVYNLNSTVIEMNPFEFGSFDPSLNTFTDIKYLGTPVDNGKPLNVCINGFDNSGFIVGSSSSLFNQFLNTLVCDDCNSLNVIVKFILRKLLTYLSINTEDVALYKPNPFYNSQYAGSGSITTNETLYLIDGGLGGETIPLSTLMVKQRKLDVVLAFDYNTDTSASWPDGSAIISSYERQFSEQGSSQLCPYVPDTNTFLQKGFTARPVFFGCDAQNLTDLIKDDVVPPLVVYYANRPYEFYSNVSTYDLTFTDAQKKGLIQNGLDVASRLNNTIDENFKTCIGCALIRREQERRGIEQLEQCKLCFEEYCWDGTYADSPNPNYVNFTDSGLTNDSTVFYGGADASIVSSSSAGGGFLGLF</sequence>
<dbReference type="Pfam" id="PF01735">
    <property type="entry name" value="PLA2_B"/>
    <property type="match status" value="1"/>
</dbReference>